<evidence type="ECO:0000313" key="6">
    <source>
        <dbReference type="Proteomes" id="UP000094969"/>
    </source>
</evidence>
<dbReference type="PANTHER" id="PTHR42756">
    <property type="entry name" value="TRANSCRIPTIONAL REGULATOR, MARR"/>
    <property type="match status" value="1"/>
</dbReference>
<reference evidence="5 6" key="1">
    <citation type="journal article" date="2015" name="Antonie Van Leeuwenhoek">
        <title>Bosea vaviloviae sp. nov., a new species of slow-growing rhizobia isolated from nodules of the relict species Vavilovia formosa (Stev.) Fed.</title>
        <authorList>
            <person name="Safronova V.I."/>
            <person name="Kuznetsova I.G."/>
            <person name="Sazanova A.L."/>
            <person name="Kimeklis A.K."/>
            <person name="Belimov A.A."/>
            <person name="Andronov E.E."/>
            <person name="Pinaev A.G."/>
            <person name="Chizhevskaya E.P."/>
            <person name="Pukhaev A.R."/>
            <person name="Popov K.P."/>
            <person name="Willems A."/>
            <person name="Tikhonovich I.A."/>
        </authorList>
    </citation>
    <scope>NUCLEOTIDE SEQUENCE [LARGE SCALE GENOMIC DNA]</scope>
    <source>
        <strain evidence="5 6">Vaf18</strain>
    </source>
</reference>
<evidence type="ECO:0000259" key="4">
    <source>
        <dbReference type="PROSITE" id="PS50995"/>
    </source>
</evidence>
<dbReference type="InterPro" id="IPR023187">
    <property type="entry name" value="Tscrpt_reg_MarR-type_CS"/>
</dbReference>
<dbReference type="PROSITE" id="PS01117">
    <property type="entry name" value="HTH_MARR_1"/>
    <property type="match status" value="1"/>
</dbReference>
<evidence type="ECO:0000256" key="3">
    <source>
        <dbReference type="ARBA" id="ARBA00023163"/>
    </source>
</evidence>
<dbReference type="SMART" id="SM00347">
    <property type="entry name" value="HTH_MARR"/>
    <property type="match status" value="1"/>
</dbReference>
<keyword evidence="1" id="KW-0805">Transcription regulation</keyword>
<accession>A0A1D7TYB4</accession>
<dbReference type="OrthoDB" id="8452803at2"/>
<dbReference type="GO" id="GO:0003700">
    <property type="term" value="F:DNA-binding transcription factor activity"/>
    <property type="evidence" value="ECO:0007669"/>
    <property type="project" value="InterPro"/>
</dbReference>
<feature type="domain" description="HTH marR-type" evidence="4">
    <location>
        <begin position="9"/>
        <end position="141"/>
    </location>
</feature>
<dbReference type="PROSITE" id="PS50995">
    <property type="entry name" value="HTH_MARR_2"/>
    <property type="match status" value="1"/>
</dbReference>
<dbReference type="STRING" id="1526658.BHK69_06105"/>
<dbReference type="GO" id="GO:0003677">
    <property type="term" value="F:DNA binding"/>
    <property type="evidence" value="ECO:0007669"/>
    <property type="project" value="UniProtKB-KW"/>
</dbReference>
<dbReference type="AlphaFoldDB" id="A0A1D7TYB4"/>
<keyword evidence="6" id="KW-1185">Reference proteome</keyword>
<dbReference type="EMBL" id="CP017147">
    <property type="protein sequence ID" value="AOO80106.1"/>
    <property type="molecule type" value="Genomic_DNA"/>
</dbReference>
<dbReference type="SUPFAM" id="SSF46785">
    <property type="entry name" value="Winged helix' DNA-binding domain"/>
    <property type="match status" value="1"/>
</dbReference>
<proteinExistence type="predicted"/>
<evidence type="ECO:0000313" key="5">
    <source>
        <dbReference type="EMBL" id="AOO80106.1"/>
    </source>
</evidence>
<dbReference type="Gene3D" id="1.10.10.10">
    <property type="entry name" value="Winged helix-like DNA-binding domain superfamily/Winged helix DNA-binding domain"/>
    <property type="match status" value="1"/>
</dbReference>
<dbReference type="RefSeq" id="WP_069689327.1">
    <property type="nucleotide sequence ID" value="NZ_CP017147.1"/>
</dbReference>
<dbReference type="Proteomes" id="UP000094969">
    <property type="component" value="Chromosome"/>
</dbReference>
<sequence>MTTTRSASEFAFATGLSNASRKMQTTFDGLLRQKGLTLARARALLHIARNPGVNQSELAKFLAIESPTLVRLLDAMESQGFIQRSAVEGDRRAKQVSLTESAQGELRQVEELSQIIRAFMLRGVDEEELAVATRVLGRVFENIEAAMDGHVAS</sequence>
<dbReference type="KEGG" id="bvv:BHK69_06105"/>
<dbReference type="Pfam" id="PF12802">
    <property type="entry name" value="MarR_2"/>
    <property type="match status" value="1"/>
</dbReference>
<dbReference type="InterPro" id="IPR000835">
    <property type="entry name" value="HTH_MarR-typ"/>
</dbReference>
<organism evidence="5 6">
    <name type="scientific">Bosea vaviloviae</name>
    <dbReference type="NCBI Taxonomy" id="1526658"/>
    <lineage>
        <taxon>Bacteria</taxon>
        <taxon>Pseudomonadati</taxon>
        <taxon>Pseudomonadota</taxon>
        <taxon>Alphaproteobacteria</taxon>
        <taxon>Hyphomicrobiales</taxon>
        <taxon>Boseaceae</taxon>
        <taxon>Bosea</taxon>
    </lineage>
</organism>
<dbReference type="InterPro" id="IPR036388">
    <property type="entry name" value="WH-like_DNA-bd_sf"/>
</dbReference>
<gene>
    <name evidence="5" type="ORF">BHK69_06105</name>
</gene>
<dbReference type="InterPro" id="IPR036390">
    <property type="entry name" value="WH_DNA-bd_sf"/>
</dbReference>
<evidence type="ECO:0000256" key="2">
    <source>
        <dbReference type="ARBA" id="ARBA00023125"/>
    </source>
</evidence>
<protein>
    <recommendedName>
        <fullName evidence="4">HTH marR-type domain-containing protein</fullName>
    </recommendedName>
</protein>
<keyword evidence="3" id="KW-0804">Transcription</keyword>
<dbReference type="PANTHER" id="PTHR42756:SF1">
    <property type="entry name" value="TRANSCRIPTIONAL REPRESSOR OF EMRAB OPERON"/>
    <property type="match status" value="1"/>
</dbReference>
<name>A0A1D7TYB4_9HYPH</name>
<evidence type="ECO:0000256" key="1">
    <source>
        <dbReference type="ARBA" id="ARBA00023015"/>
    </source>
</evidence>
<dbReference type="PRINTS" id="PR00598">
    <property type="entry name" value="HTHMARR"/>
</dbReference>
<keyword evidence="2" id="KW-0238">DNA-binding</keyword>